<dbReference type="GO" id="GO:0042578">
    <property type="term" value="F:phosphoric ester hydrolase activity"/>
    <property type="evidence" value="ECO:0007669"/>
    <property type="project" value="TreeGrafter"/>
</dbReference>
<dbReference type="EMBL" id="CP003273">
    <property type="protein sequence ID" value="AGL03516.1"/>
    <property type="molecule type" value="Genomic_DNA"/>
</dbReference>
<dbReference type="InterPro" id="IPR003141">
    <property type="entry name" value="Pol/His_phosphatase_N"/>
</dbReference>
<dbReference type="Gene3D" id="3.20.20.140">
    <property type="entry name" value="Metal-dependent hydrolases"/>
    <property type="match status" value="1"/>
</dbReference>
<organism evidence="2 3">
    <name type="scientific">Desulfoscipio gibsoniae DSM 7213</name>
    <dbReference type="NCBI Taxonomy" id="767817"/>
    <lineage>
        <taxon>Bacteria</taxon>
        <taxon>Bacillati</taxon>
        <taxon>Bacillota</taxon>
        <taxon>Clostridia</taxon>
        <taxon>Eubacteriales</taxon>
        <taxon>Desulfallaceae</taxon>
        <taxon>Desulfoscipio</taxon>
    </lineage>
</organism>
<dbReference type="SUPFAM" id="SSF89550">
    <property type="entry name" value="PHP domain-like"/>
    <property type="match status" value="1"/>
</dbReference>
<reference evidence="2 3" key="1">
    <citation type="submission" date="2012-01" db="EMBL/GenBank/DDBJ databases">
        <title>Complete sequence of Desulfotomaculum gibsoniae DSM 7213.</title>
        <authorList>
            <consortium name="US DOE Joint Genome Institute"/>
            <person name="Lucas S."/>
            <person name="Han J."/>
            <person name="Lapidus A."/>
            <person name="Cheng J.-F."/>
            <person name="Goodwin L."/>
            <person name="Pitluck S."/>
            <person name="Peters L."/>
            <person name="Ovchinnikova G."/>
            <person name="Teshima H."/>
            <person name="Detter J.C."/>
            <person name="Han C."/>
            <person name="Tapia R."/>
            <person name="Land M."/>
            <person name="Hauser L."/>
            <person name="Kyrpides N."/>
            <person name="Ivanova N."/>
            <person name="Pagani I."/>
            <person name="Parshina S."/>
            <person name="Plugge C."/>
            <person name="Muyzer G."/>
            <person name="Kuever J."/>
            <person name="Ivanova A."/>
            <person name="Nazina T."/>
            <person name="Klenk H.-P."/>
            <person name="Brambilla E."/>
            <person name="Spring S."/>
            <person name="Stams A.F."/>
            <person name="Woyke T."/>
        </authorList>
    </citation>
    <scope>NUCLEOTIDE SEQUENCE [LARGE SCALE GENOMIC DNA]</scope>
    <source>
        <strain evidence="2 3">DSM 7213</strain>
    </source>
</reference>
<keyword evidence="2" id="KW-0378">Hydrolase</keyword>
<dbReference type="InterPro" id="IPR016195">
    <property type="entry name" value="Pol/histidinol_Pase-like"/>
</dbReference>
<accession>R4KV98</accession>
<dbReference type="eggNOG" id="COG1387">
    <property type="taxonomic scope" value="Bacteria"/>
</dbReference>
<dbReference type="SMART" id="SM00481">
    <property type="entry name" value="POLIIIAc"/>
    <property type="match status" value="1"/>
</dbReference>
<evidence type="ECO:0000259" key="1">
    <source>
        <dbReference type="SMART" id="SM00481"/>
    </source>
</evidence>
<dbReference type="PANTHER" id="PTHR36928">
    <property type="entry name" value="PHOSPHATASE YCDX-RELATED"/>
    <property type="match status" value="1"/>
</dbReference>
<dbReference type="NCBIfam" id="NF006702">
    <property type="entry name" value="PRK09248.1"/>
    <property type="match status" value="1"/>
</dbReference>
<dbReference type="KEGG" id="dgi:Desgi_4271"/>
<dbReference type="Pfam" id="PF02811">
    <property type="entry name" value="PHP"/>
    <property type="match status" value="1"/>
</dbReference>
<dbReference type="GO" id="GO:0008270">
    <property type="term" value="F:zinc ion binding"/>
    <property type="evidence" value="ECO:0007669"/>
    <property type="project" value="TreeGrafter"/>
</dbReference>
<sequence length="251" mass="27507">MISIKLEADLHMHTIACGHGFSTVKEMAEAAAHAGLKMIAITEHGLAMPGGPHAYFYESLQRIPSVLFGVEILKGVEANIINVHGCLDMSDKFLNNMDIVLAGFHAGTGVDGLTIDDYTAAMIAVLRNPYVHVLVHPGNPAFPVDFDKVILAAKERQKVFEINNSSLSTSRLGSAARCSYFSRLIKKYNANVVINSDAHIFDEVGKCKVAVHLAMENGLEDKHVINTSVEKVKDYLYLHKKKLQQNLILPA</sequence>
<dbReference type="GO" id="GO:0005829">
    <property type="term" value="C:cytosol"/>
    <property type="evidence" value="ECO:0007669"/>
    <property type="project" value="TreeGrafter"/>
</dbReference>
<dbReference type="RefSeq" id="WP_006521429.1">
    <property type="nucleotide sequence ID" value="NC_021184.1"/>
</dbReference>
<dbReference type="HOGENOM" id="CLU_061999_0_1_9"/>
<keyword evidence="3" id="KW-1185">Reference proteome</keyword>
<evidence type="ECO:0000313" key="3">
    <source>
        <dbReference type="Proteomes" id="UP000013520"/>
    </source>
</evidence>
<gene>
    <name evidence="2" type="ORF">Desgi_4271</name>
</gene>
<feature type="domain" description="Polymerase/histidinol phosphatase N-terminal" evidence="1">
    <location>
        <begin position="8"/>
        <end position="82"/>
    </location>
</feature>
<dbReference type="PANTHER" id="PTHR36928:SF1">
    <property type="entry name" value="PHOSPHATASE YCDX-RELATED"/>
    <property type="match status" value="1"/>
</dbReference>
<evidence type="ECO:0000313" key="2">
    <source>
        <dbReference type="EMBL" id="AGL03516.1"/>
    </source>
</evidence>
<proteinExistence type="predicted"/>
<dbReference type="CDD" id="cd07437">
    <property type="entry name" value="PHP_HisPPase_Ycdx_like"/>
    <property type="match status" value="1"/>
</dbReference>
<dbReference type="Proteomes" id="UP000013520">
    <property type="component" value="Chromosome"/>
</dbReference>
<name>R4KV98_9FIRM</name>
<dbReference type="STRING" id="767817.Desgi_4271"/>
<protein>
    <submittedName>
        <fullName evidence="2">PHP family phosphohydrolase, histidinol phosphatase</fullName>
    </submittedName>
</protein>
<dbReference type="InterPro" id="IPR004013">
    <property type="entry name" value="PHP_dom"/>
</dbReference>
<dbReference type="AlphaFoldDB" id="R4KV98"/>
<dbReference type="InterPro" id="IPR050243">
    <property type="entry name" value="PHP_phosphatase"/>
</dbReference>